<evidence type="ECO:0000313" key="2">
    <source>
        <dbReference type="Proteomes" id="UP000823775"/>
    </source>
</evidence>
<accession>A0ABS8WM50</accession>
<keyword evidence="2" id="KW-1185">Reference proteome</keyword>
<reference evidence="1 2" key="1">
    <citation type="journal article" date="2021" name="BMC Genomics">
        <title>Datura genome reveals duplications of psychoactive alkaloid biosynthetic genes and high mutation rate following tissue culture.</title>
        <authorList>
            <person name="Rajewski A."/>
            <person name="Carter-House D."/>
            <person name="Stajich J."/>
            <person name="Litt A."/>
        </authorList>
    </citation>
    <scope>NUCLEOTIDE SEQUENCE [LARGE SCALE GENOMIC DNA]</scope>
    <source>
        <strain evidence="1">AR-01</strain>
    </source>
</reference>
<proteinExistence type="predicted"/>
<gene>
    <name evidence="1" type="ORF">HAX54_047611</name>
</gene>
<evidence type="ECO:0008006" key="3">
    <source>
        <dbReference type="Google" id="ProtNLM"/>
    </source>
</evidence>
<dbReference type="PANTHER" id="PTHR45521">
    <property type="entry name" value="TSET COMPLEX MEMBER TSTF"/>
    <property type="match status" value="1"/>
</dbReference>
<dbReference type="Proteomes" id="UP000823775">
    <property type="component" value="Unassembled WGS sequence"/>
</dbReference>
<feature type="non-terminal residue" evidence="1">
    <location>
        <position position="1"/>
    </location>
</feature>
<organism evidence="1 2">
    <name type="scientific">Datura stramonium</name>
    <name type="common">Jimsonweed</name>
    <name type="synonym">Common thornapple</name>
    <dbReference type="NCBI Taxonomy" id="4076"/>
    <lineage>
        <taxon>Eukaryota</taxon>
        <taxon>Viridiplantae</taxon>
        <taxon>Streptophyta</taxon>
        <taxon>Embryophyta</taxon>
        <taxon>Tracheophyta</taxon>
        <taxon>Spermatophyta</taxon>
        <taxon>Magnoliopsida</taxon>
        <taxon>eudicotyledons</taxon>
        <taxon>Gunneridae</taxon>
        <taxon>Pentapetalae</taxon>
        <taxon>asterids</taxon>
        <taxon>lamiids</taxon>
        <taxon>Solanales</taxon>
        <taxon>Solanaceae</taxon>
        <taxon>Solanoideae</taxon>
        <taxon>Datureae</taxon>
        <taxon>Datura</taxon>
    </lineage>
</organism>
<dbReference type="InterPro" id="IPR053290">
    <property type="entry name" value="TSET_complex_member"/>
</dbReference>
<comment type="caution">
    <text evidence="1">The sequence shown here is derived from an EMBL/GenBank/DDBJ whole genome shotgun (WGS) entry which is preliminary data.</text>
</comment>
<evidence type="ECO:0000313" key="1">
    <source>
        <dbReference type="EMBL" id="MCE3050582.1"/>
    </source>
</evidence>
<protein>
    <recommendedName>
        <fullName evidence="3">CNH domain-containing protein</fullName>
    </recommendedName>
</protein>
<name>A0ABS8WM50_DATST</name>
<sequence>GCRAHYSALTRPLCELSALVPPQLLVSHKKLKVYSMVAHPLQPHLVATGTNIGIILCEFDQKSLPPFQLSTPVLQHSEVMDLLSDTGRYLAIVWPDIPYFSIYKVSDWSVVDSGGRKAFGLGYLPR</sequence>
<dbReference type="EMBL" id="JACEIK010007717">
    <property type="protein sequence ID" value="MCE3050582.1"/>
    <property type="molecule type" value="Genomic_DNA"/>
</dbReference>
<dbReference type="PANTHER" id="PTHR45521:SF2">
    <property type="entry name" value="TRANSDUCIN_WD40 REPEAT-LIKE SUPERFAMILY PROTEIN"/>
    <property type="match status" value="1"/>
</dbReference>